<dbReference type="AlphaFoldDB" id="A0A4Q9EFS6"/>
<evidence type="ECO:0000313" key="2">
    <source>
        <dbReference type="Proteomes" id="UP000293380"/>
    </source>
</evidence>
<sequence>MNIHLCLGFEFNLLNIQFLGGSMPFFCFPTKKKKTLSSREIDEKRYLAYRRLCEKYTKCRGEIFNTRPGGPRATECCESILLDRSVSFGDWGKTLREVFTYQYKVIEEYERRRLGIGVSKSCILEYMYSDVPALRRESFAQLLLRTNRDISDKEAKEREKKKNELLAKKEGYECSAIAYIWAAGSLSQNDPYGNFSSRRTINKLKELNPKSEMRVDYFSDDKVYLKYAIEEYDNKPISYMFEELERYVTTNKSQTSILYRGMPSRYIPSVGEIYQPQRFFAASRSINTATRFAPDSGGIIIEIIGRAAYIPNVYYNGDESEYLFSRNARFRVTKGQNGNIKLIQI</sequence>
<dbReference type="SUPFAM" id="SSF56399">
    <property type="entry name" value="ADP-ribosylation"/>
    <property type="match status" value="1"/>
</dbReference>
<proteinExistence type="predicted"/>
<comment type="caution">
    <text evidence="1">The sequence shown here is derived from an EMBL/GenBank/DDBJ whole genome shotgun (WGS) entry which is preliminary data.</text>
</comment>
<gene>
    <name evidence="1" type="ORF">EYY89_18275</name>
</gene>
<organism evidence="1 2">
    <name type="scientific">Hafnia paralvei</name>
    <dbReference type="NCBI Taxonomy" id="546367"/>
    <lineage>
        <taxon>Bacteria</taxon>
        <taxon>Pseudomonadati</taxon>
        <taxon>Pseudomonadota</taxon>
        <taxon>Gammaproteobacteria</taxon>
        <taxon>Enterobacterales</taxon>
        <taxon>Hafniaceae</taxon>
        <taxon>Hafnia</taxon>
    </lineage>
</organism>
<reference evidence="1 2" key="1">
    <citation type="submission" date="2019-02" db="EMBL/GenBank/DDBJ databases">
        <title>Comparative genomic analysis of the Hafnia genus genomes.</title>
        <authorList>
            <person name="Zhiqiu Y."/>
            <person name="Chao Y."/>
            <person name="Yuhui D."/>
            <person name="Di H."/>
            <person name="Bin L."/>
        </authorList>
    </citation>
    <scope>NUCLEOTIDE SEQUENCE [LARGE SCALE GENOMIC DNA]</scope>
    <source>
        <strain evidence="1 2">PCM_1194</strain>
    </source>
</reference>
<dbReference type="Gene3D" id="3.90.176.10">
    <property type="entry name" value="Toxin ADP-ribosyltransferase, Chain A, domain 1"/>
    <property type="match status" value="1"/>
</dbReference>
<dbReference type="Proteomes" id="UP000293380">
    <property type="component" value="Unassembled WGS sequence"/>
</dbReference>
<name>A0A4Q9EFS6_9GAMM</name>
<protein>
    <submittedName>
        <fullName evidence="1">Uncharacterized protein</fullName>
    </submittedName>
</protein>
<dbReference type="EMBL" id="SITD01000064">
    <property type="protein sequence ID" value="TBM23053.1"/>
    <property type="molecule type" value="Genomic_DNA"/>
</dbReference>
<evidence type="ECO:0000313" key="1">
    <source>
        <dbReference type="EMBL" id="TBM23053.1"/>
    </source>
</evidence>
<accession>A0A4Q9EFS6</accession>